<reference evidence="1 2" key="1">
    <citation type="submission" date="2019-05" db="EMBL/GenBank/DDBJ databases">
        <title>Another draft genome of Portunus trituberculatus and its Hox gene families provides insights of decapod evolution.</title>
        <authorList>
            <person name="Jeong J.-H."/>
            <person name="Song I."/>
            <person name="Kim S."/>
            <person name="Choi T."/>
            <person name="Kim D."/>
            <person name="Ryu S."/>
            <person name="Kim W."/>
        </authorList>
    </citation>
    <scope>NUCLEOTIDE SEQUENCE [LARGE SCALE GENOMIC DNA]</scope>
    <source>
        <tissue evidence="1">Muscle</tissue>
    </source>
</reference>
<proteinExistence type="predicted"/>
<evidence type="ECO:0000313" key="1">
    <source>
        <dbReference type="EMBL" id="MPC76245.1"/>
    </source>
</evidence>
<name>A0A5B7I274_PORTR</name>
<protein>
    <submittedName>
        <fullName evidence="1">Uncharacterized protein</fullName>
    </submittedName>
</protein>
<comment type="caution">
    <text evidence="1">The sequence shown here is derived from an EMBL/GenBank/DDBJ whole genome shotgun (WGS) entry which is preliminary data.</text>
</comment>
<organism evidence="1 2">
    <name type="scientific">Portunus trituberculatus</name>
    <name type="common">Swimming crab</name>
    <name type="synonym">Neptunus trituberculatus</name>
    <dbReference type="NCBI Taxonomy" id="210409"/>
    <lineage>
        <taxon>Eukaryota</taxon>
        <taxon>Metazoa</taxon>
        <taxon>Ecdysozoa</taxon>
        <taxon>Arthropoda</taxon>
        <taxon>Crustacea</taxon>
        <taxon>Multicrustacea</taxon>
        <taxon>Malacostraca</taxon>
        <taxon>Eumalacostraca</taxon>
        <taxon>Eucarida</taxon>
        <taxon>Decapoda</taxon>
        <taxon>Pleocyemata</taxon>
        <taxon>Brachyura</taxon>
        <taxon>Eubrachyura</taxon>
        <taxon>Portunoidea</taxon>
        <taxon>Portunidae</taxon>
        <taxon>Portuninae</taxon>
        <taxon>Portunus</taxon>
    </lineage>
</organism>
<evidence type="ECO:0000313" key="2">
    <source>
        <dbReference type="Proteomes" id="UP000324222"/>
    </source>
</evidence>
<dbReference type="EMBL" id="VSRR010042928">
    <property type="protein sequence ID" value="MPC76245.1"/>
    <property type="molecule type" value="Genomic_DNA"/>
</dbReference>
<keyword evidence="2" id="KW-1185">Reference proteome</keyword>
<sequence length="35" mass="3694">MRRGPEVLRGAGLWSILRAAPESAPGTRPPAGTHQ</sequence>
<dbReference type="AlphaFoldDB" id="A0A5B7I274"/>
<dbReference type="Proteomes" id="UP000324222">
    <property type="component" value="Unassembled WGS sequence"/>
</dbReference>
<accession>A0A5B7I274</accession>
<gene>
    <name evidence="1" type="ORF">E2C01_070652</name>
</gene>